<dbReference type="STRING" id="1245745.A0A0A2W2S5"/>
<feature type="domain" description="Septin-type G" evidence="3">
    <location>
        <begin position="213"/>
        <end position="569"/>
    </location>
</feature>
<evidence type="ECO:0000256" key="1">
    <source>
        <dbReference type="RuleBase" id="RU004560"/>
    </source>
</evidence>
<keyword evidence="1" id="KW-0547">Nucleotide-binding</keyword>
<dbReference type="eggNOG" id="KOG2655">
    <property type="taxonomic scope" value="Eukaryota"/>
</dbReference>
<protein>
    <submittedName>
        <fullName evidence="4">Septin-14</fullName>
    </submittedName>
</protein>
<dbReference type="Pfam" id="PF00735">
    <property type="entry name" value="Septin"/>
    <property type="match status" value="2"/>
</dbReference>
<dbReference type="AlphaFoldDB" id="A0A0A2W2S5"/>
<dbReference type="GO" id="GO:0005525">
    <property type="term" value="F:GTP binding"/>
    <property type="evidence" value="ECO:0007669"/>
    <property type="project" value="UniProtKB-KW"/>
</dbReference>
<dbReference type="PROSITE" id="PS51719">
    <property type="entry name" value="G_SEPTIN"/>
    <property type="match status" value="1"/>
</dbReference>
<comment type="caution">
    <text evidence="4">The sequence shown here is derived from an EMBL/GenBank/DDBJ whole genome shotgun (WGS) entry which is preliminary data.</text>
</comment>
<name>A0A0A2W2S5_BEABA</name>
<comment type="similarity">
    <text evidence="1">Belongs to the TRAFAC class TrmE-Era-EngA-EngB-Septin-like GTPase superfamily. Septin GTPase family.</text>
</comment>
<evidence type="ECO:0000313" key="5">
    <source>
        <dbReference type="Proteomes" id="UP000030106"/>
    </source>
</evidence>
<feature type="compositionally biased region" description="Polar residues" evidence="2">
    <location>
        <begin position="98"/>
        <end position="111"/>
    </location>
</feature>
<keyword evidence="1" id="KW-0342">GTP-binding</keyword>
<feature type="compositionally biased region" description="Basic and acidic residues" evidence="2">
    <location>
        <begin position="23"/>
        <end position="42"/>
    </location>
</feature>
<feature type="compositionally biased region" description="Pro residues" evidence="2">
    <location>
        <begin position="113"/>
        <end position="130"/>
    </location>
</feature>
<evidence type="ECO:0000259" key="3">
    <source>
        <dbReference type="PROSITE" id="PS51719"/>
    </source>
</evidence>
<evidence type="ECO:0000313" key="4">
    <source>
        <dbReference type="EMBL" id="KGQ07269.1"/>
    </source>
</evidence>
<dbReference type="FunFam" id="3.40.50.300:FF:001827">
    <property type="entry name" value="Septin"/>
    <property type="match status" value="1"/>
</dbReference>
<dbReference type="PANTHER" id="PTHR18884">
    <property type="entry name" value="SEPTIN"/>
    <property type="match status" value="1"/>
</dbReference>
<accession>A0A0A2W2S5</accession>
<feature type="region of interest" description="Disordered" evidence="2">
    <location>
        <begin position="444"/>
        <end position="483"/>
    </location>
</feature>
<dbReference type="SUPFAM" id="SSF52540">
    <property type="entry name" value="P-loop containing nucleoside triphosphate hydrolases"/>
    <property type="match status" value="1"/>
</dbReference>
<dbReference type="Proteomes" id="UP000030106">
    <property type="component" value="Unassembled WGS sequence"/>
</dbReference>
<feature type="region of interest" description="Disordered" evidence="2">
    <location>
        <begin position="1"/>
        <end position="135"/>
    </location>
</feature>
<dbReference type="InterPro" id="IPR030379">
    <property type="entry name" value="G_SEPTIN_dom"/>
</dbReference>
<dbReference type="InterPro" id="IPR027417">
    <property type="entry name" value="P-loop_NTPase"/>
</dbReference>
<reference evidence="4 5" key="1">
    <citation type="submission" date="2012-10" db="EMBL/GenBank/DDBJ databases">
        <title>Genome sequencing and analysis of entomopathogenic fungi Beauveria bassiana D1-5.</title>
        <authorList>
            <person name="Li Q."/>
            <person name="Wang L."/>
            <person name="Zhang Z."/>
            <person name="Wang Q."/>
            <person name="Ren J."/>
            <person name="Wang M."/>
            <person name="Xu W."/>
            <person name="Wang J."/>
            <person name="Lu Y."/>
            <person name="Du Q."/>
            <person name="Sun Z."/>
        </authorList>
    </citation>
    <scope>NUCLEOTIDE SEQUENCE [LARGE SCALE GENOMIC DNA]</scope>
    <source>
        <strain evidence="4 5">D1-5</strain>
    </source>
</reference>
<evidence type="ECO:0000256" key="2">
    <source>
        <dbReference type="SAM" id="MobiDB-lite"/>
    </source>
</evidence>
<feature type="compositionally biased region" description="Polar residues" evidence="2">
    <location>
        <begin position="56"/>
        <end position="81"/>
    </location>
</feature>
<proteinExistence type="inferred from homology"/>
<dbReference type="Gene3D" id="3.40.50.300">
    <property type="entry name" value="P-loop containing nucleotide triphosphate hydrolases"/>
    <property type="match status" value="1"/>
</dbReference>
<dbReference type="HOGENOM" id="CLU_021805_1_0_1"/>
<dbReference type="EMBL" id="ANFO01000708">
    <property type="protein sequence ID" value="KGQ07269.1"/>
    <property type="molecule type" value="Genomic_DNA"/>
</dbReference>
<gene>
    <name evidence="4" type="ORF">BBAD15_g7409</name>
</gene>
<organism evidence="4 5">
    <name type="scientific">Beauveria bassiana D1-5</name>
    <dbReference type="NCBI Taxonomy" id="1245745"/>
    <lineage>
        <taxon>Eukaryota</taxon>
        <taxon>Fungi</taxon>
        <taxon>Dikarya</taxon>
        <taxon>Ascomycota</taxon>
        <taxon>Pezizomycotina</taxon>
        <taxon>Sordariomycetes</taxon>
        <taxon>Hypocreomycetidae</taxon>
        <taxon>Hypocreales</taxon>
        <taxon>Cordycipitaceae</taxon>
        <taxon>Beauveria</taxon>
    </lineage>
</organism>
<dbReference type="OrthoDB" id="5337438at2759"/>
<sequence>MEPPASPPASRRPSFGSLLRRSKSGDIGKKAQAAREAELERQRQRRPPRLPDLANTADQQLSKSLSTQLRLDPAQFSSNGPQAPYNGPSHFNAGRYDSSGSIANSRSYTNNAAPPPIPATHHPVQPPPFDPYAATESMTHRGRYSYASSAISTINSPRRVRRRKDPTPFNGSAALSVCQWSLAFLHLRAYRCLSHHATLCQPSLVFFIMALAADSSASVLVIGAKDSGKTSFLEFLKTALALPPRRRPRKQEQPEYQAPLPAEGNFVPHYLETEIDGESIGLTIWDSEGLEKNVVDLQLREMSAFIESKFDQTFAEEMKVVRSPGVQDTHIHAVFLMLDPAHIDRNIANARKMQMQPDDNQNGFRSSNTKVTGALDYDMGLQVLRSLHRKTTVIPVVGKADTIPTKHMNVLKRAVWDSIRLNNLDPLETLGLEDEFSSVINEEDEDIEADSDTLPQDMGGDSDTPPGLSPVKRSPGKRVSSQTMIRHKASQENKEEELPFLPLSTISPDLYEPSVVGRQFPWGFADPYNETHCDFQRLKEAVFSEWRNDLREASKEQWYEGWRTNKLKHRENSYRRR</sequence>